<protein>
    <recommendedName>
        <fullName evidence="3">Secreted RxLR effector protein 161-like</fullName>
    </recommendedName>
</protein>
<dbReference type="PANTHER" id="PTHR11439">
    <property type="entry name" value="GAG-POL-RELATED RETROTRANSPOSON"/>
    <property type="match status" value="1"/>
</dbReference>
<comment type="caution">
    <text evidence="1">The sequence shown here is derived from an EMBL/GenBank/DDBJ whole genome shotgun (WGS) entry which is preliminary data.</text>
</comment>
<dbReference type="CDD" id="cd09272">
    <property type="entry name" value="RNase_HI_RT_Ty1"/>
    <property type="match status" value="1"/>
</dbReference>
<evidence type="ECO:0000313" key="1">
    <source>
        <dbReference type="EMBL" id="KAF5464008.1"/>
    </source>
</evidence>
<dbReference type="AlphaFoldDB" id="A0A833XCN0"/>
<proteinExistence type="predicted"/>
<accession>A0A833XCN0</accession>
<dbReference type="EMBL" id="LIHL02000007">
    <property type="protein sequence ID" value="KAF5464008.1"/>
    <property type="molecule type" value="Genomic_DNA"/>
</dbReference>
<evidence type="ECO:0008006" key="3">
    <source>
        <dbReference type="Google" id="ProtNLM"/>
    </source>
</evidence>
<dbReference type="SUPFAM" id="SSF56672">
    <property type="entry name" value="DNA/RNA polymerases"/>
    <property type="match status" value="1"/>
</dbReference>
<dbReference type="InterPro" id="IPR043502">
    <property type="entry name" value="DNA/RNA_pol_sf"/>
</dbReference>
<dbReference type="Gramene" id="Jr07_04100_p1">
    <property type="protein sequence ID" value="cds.Jr07_04100_p1"/>
    <property type="gene ID" value="Jr07_04100"/>
</dbReference>
<dbReference type="Proteomes" id="UP000619265">
    <property type="component" value="Unassembled WGS sequence"/>
</dbReference>
<reference evidence="1" key="1">
    <citation type="submission" date="2015-10" db="EMBL/GenBank/DDBJ databases">
        <authorList>
            <person name="Martinez-Garcia P.J."/>
            <person name="Crepeau M.W."/>
            <person name="Puiu D."/>
            <person name="Gonzalez-Ibeas D."/>
            <person name="Whalen J."/>
            <person name="Stevens K."/>
            <person name="Paul R."/>
            <person name="Butterfield T."/>
            <person name="Britton M."/>
            <person name="Reagan R."/>
            <person name="Chakraborty S."/>
            <person name="Walawage S.L."/>
            <person name="Vasquez-Gross H.A."/>
            <person name="Cardeno C."/>
            <person name="Famula R."/>
            <person name="Pratt K."/>
            <person name="Kuruganti S."/>
            <person name="Aradhya M.K."/>
            <person name="Leslie C.A."/>
            <person name="Dandekar A.M."/>
            <person name="Salzberg S.L."/>
            <person name="Wegrzyn J.L."/>
            <person name="Langley C.H."/>
            <person name="Neale D.B."/>
        </authorList>
    </citation>
    <scope>NUCLEOTIDE SEQUENCE</scope>
    <source>
        <tissue evidence="1">Leaves</tissue>
    </source>
</reference>
<name>A0A833XCN0_JUGRE</name>
<sequence length="220" mass="24621">MASSTRLTAVDGPSFEDPQLYRSVVGSLQYLSFTRPDISFAVNRVCQFMHCPRLIHWQAVKRILRYLRLTSTFGLHLSPISSFKITTFSDADWAGCPDDRKSTGGFCIFFGSHLISWGSKKQLTVARSSTKAEYKSVAITACEILWLQSLLTELGIVISDIPTLFCDNLGATYLSVNPVMHSRIKHVDLDYHFVRDRVAAKTLAVQSKDQLADILTKPLS</sequence>
<organism evidence="1 2">
    <name type="scientific">Juglans regia</name>
    <name type="common">English walnut</name>
    <dbReference type="NCBI Taxonomy" id="51240"/>
    <lineage>
        <taxon>Eukaryota</taxon>
        <taxon>Viridiplantae</taxon>
        <taxon>Streptophyta</taxon>
        <taxon>Embryophyta</taxon>
        <taxon>Tracheophyta</taxon>
        <taxon>Spermatophyta</taxon>
        <taxon>Magnoliopsida</taxon>
        <taxon>eudicotyledons</taxon>
        <taxon>Gunneridae</taxon>
        <taxon>Pentapetalae</taxon>
        <taxon>rosids</taxon>
        <taxon>fabids</taxon>
        <taxon>Fagales</taxon>
        <taxon>Juglandaceae</taxon>
        <taxon>Juglans</taxon>
    </lineage>
</organism>
<gene>
    <name evidence="1" type="ORF">F2P56_014124</name>
</gene>
<reference evidence="1" key="2">
    <citation type="submission" date="2020-03" db="EMBL/GenBank/DDBJ databases">
        <title>Walnut 2.0.</title>
        <authorList>
            <person name="Marrano A."/>
            <person name="Britton M."/>
            <person name="Zimin A.V."/>
            <person name="Zaini P.A."/>
            <person name="Workman R."/>
            <person name="Puiu D."/>
            <person name="Bianco L."/>
            <person name="Allen B.J."/>
            <person name="Troggio M."/>
            <person name="Leslie C.A."/>
            <person name="Timp W."/>
            <person name="Dendekar A."/>
            <person name="Salzberg S.L."/>
            <person name="Neale D.B."/>
        </authorList>
    </citation>
    <scope>NUCLEOTIDE SEQUENCE</scope>
    <source>
        <tissue evidence="1">Leaves</tissue>
    </source>
</reference>
<dbReference type="PANTHER" id="PTHR11439:SF455">
    <property type="entry name" value="RLK (RECEPTOR-LIKE PROTEIN KINASE) 8, PUTATIVE-RELATED"/>
    <property type="match status" value="1"/>
</dbReference>
<evidence type="ECO:0000313" key="2">
    <source>
        <dbReference type="Proteomes" id="UP000619265"/>
    </source>
</evidence>